<proteinExistence type="predicted"/>
<dbReference type="Gene3D" id="1.20.1290.10">
    <property type="entry name" value="AhpD-like"/>
    <property type="match status" value="1"/>
</dbReference>
<sequence length="44" mass="4848">MRCQFLVDIHARRAVASGAEQKEFAEAIAVATFVVASLFYFPEG</sequence>
<dbReference type="EMBL" id="CP029709">
    <property type="protein sequence ID" value="QCR15140.1"/>
    <property type="molecule type" value="Genomic_DNA"/>
</dbReference>
<dbReference type="InterPro" id="IPR029032">
    <property type="entry name" value="AhpD-like"/>
</dbReference>
<evidence type="ECO:0000313" key="1">
    <source>
        <dbReference type="EMBL" id="QCR15140.1"/>
    </source>
</evidence>
<dbReference type="AlphaFoldDB" id="A0A4P8QYZ3"/>
<reference evidence="1 2" key="1">
    <citation type="submission" date="2018-05" db="EMBL/GenBank/DDBJ databases">
        <title>Methanosarcina gilichinskyana sp. nov., a novel methanogenic archaeon isolated from Holocene permafrost, North East Russia.</title>
        <authorList>
            <person name="Oshurkova V."/>
            <person name="Meer M."/>
            <person name="Bochkareva O."/>
            <person name="Shcherbakova V."/>
        </authorList>
    </citation>
    <scope>NUCLEOTIDE SEQUENCE [LARGE SCALE GENOMIC DNA]</scope>
    <source>
        <strain evidence="1 2">JL01</strain>
    </source>
</reference>
<evidence type="ECO:0000313" key="2">
    <source>
        <dbReference type="Proteomes" id="UP000300067"/>
    </source>
</evidence>
<name>A0A4P8QYZ3_METMZ</name>
<accession>A0A4P8QYZ3</accession>
<dbReference type="RefSeq" id="WP_137726663.1">
    <property type="nucleotide sequence ID" value="NZ_AP019780.1"/>
</dbReference>
<dbReference type="GeneID" id="66137865"/>
<gene>
    <name evidence="1" type="ORF">DKM28_02905</name>
</gene>
<dbReference type="Proteomes" id="UP000300067">
    <property type="component" value="Chromosome"/>
</dbReference>
<organism evidence="1 2">
    <name type="scientific">Methanosarcina mazei</name>
    <name type="common">Methanosarcina frisia</name>
    <dbReference type="NCBI Taxonomy" id="2209"/>
    <lineage>
        <taxon>Archaea</taxon>
        <taxon>Methanobacteriati</taxon>
        <taxon>Methanobacteriota</taxon>
        <taxon>Stenosarchaea group</taxon>
        <taxon>Methanomicrobia</taxon>
        <taxon>Methanosarcinales</taxon>
        <taxon>Methanosarcinaceae</taxon>
        <taxon>Methanosarcina</taxon>
    </lineage>
</organism>
<dbReference type="SUPFAM" id="SSF69118">
    <property type="entry name" value="AhpD-like"/>
    <property type="match status" value="1"/>
</dbReference>
<protein>
    <submittedName>
        <fullName evidence="1">Uncharacterized protein</fullName>
    </submittedName>
</protein>